<evidence type="ECO:0000256" key="1">
    <source>
        <dbReference type="ARBA" id="ARBA00009224"/>
    </source>
</evidence>
<protein>
    <recommendedName>
        <fullName evidence="2">Mitochondrial fission process protein 1</fullName>
    </recommendedName>
    <alternativeName>
        <fullName evidence="3">Mitochondrial 18 kDa protein</fullName>
    </alternativeName>
</protein>
<name>A0A3N4K3J7_9PEZI</name>
<dbReference type="PANTHER" id="PTHR11001:SF2">
    <property type="entry name" value="MITOCHONDRIAL FISSION PROCESS PROTEIN 1"/>
    <property type="match status" value="1"/>
</dbReference>
<evidence type="ECO:0000256" key="4">
    <source>
        <dbReference type="SAM" id="MobiDB-lite"/>
    </source>
</evidence>
<feature type="compositionally biased region" description="Pro residues" evidence="4">
    <location>
        <begin position="1"/>
        <end position="14"/>
    </location>
</feature>
<dbReference type="OrthoDB" id="424969at2759"/>
<accession>A0A3N4K3J7</accession>
<comment type="similarity">
    <text evidence="1">Belongs to the MTFP1 family.</text>
</comment>
<evidence type="ECO:0000256" key="3">
    <source>
        <dbReference type="ARBA" id="ARBA00029631"/>
    </source>
</evidence>
<sequence>MSAHAPPNPDPPKTGPNDSIVTKIYEGEAPDTTDTNIRWAAYANRIRTIMRSAHRYVAYTSDIGESFRPLAHPHLVRAAYGVSWAYLTGDVMNEGYKAYLSNRATLRGGLEVTDVPAFLQPVHMIKNRQSGDKEKKTVVRDEDPGYARVELSPKGSVPFLEDYRTVMVQRAVFQSLASMALPAFTIHSVVRYSGRALKNHKNPKIRAWGPVGLGLAVVPGLPYIFDHPVEQAVEWVFEKGYHMVTGRSGVSQKEKEL</sequence>
<feature type="region of interest" description="Disordered" evidence="4">
    <location>
        <begin position="1"/>
        <end position="20"/>
    </location>
</feature>
<proteinExistence type="inferred from homology"/>
<evidence type="ECO:0000313" key="5">
    <source>
        <dbReference type="EMBL" id="RPB03782.1"/>
    </source>
</evidence>
<evidence type="ECO:0000256" key="2">
    <source>
        <dbReference type="ARBA" id="ARBA00017835"/>
    </source>
</evidence>
<dbReference type="GO" id="GO:0000266">
    <property type="term" value="P:mitochondrial fission"/>
    <property type="evidence" value="ECO:0007669"/>
    <property type="project" value="TreeGrafter"/>
</dbReference>
<reference evidence="5 6" key="1">
    <citation type="journal article" date="2018" name="Nat. Ecol. Evol.">
        <title>Pezizomycetes genomes reveal the molecular basis of ectomycorrhizal truffle lifestyle.</title>
        <authorList>
            <person name="Murat C."/>
            <person name="Payen T."/>
            <person name="Noel B."/>
            <person name="Kuo A."/>
            <person name="Morin E."/>
            <person name="Chen J."/>
            <person name="Kohler A."/>
            <person name="Krizsan K."/>
            <person name="Balestrini R."/>
            <person name="Da Silva C."/>
            <person name="Montanini B."/>
            <person name="Hainaut M."/>
            <person name="Levati E."/>
            <person name="Barry K.W."/>
            <person name="Belfiori B."/>
            <person name="Cichocki N."/>
            <person name="Clum A."/>
            <person name="Dockter R.B."/>
            <person name="Fauchery L."/>
            <person name="Guy J."/>
            <person name="Iotti M."/>
            <person name="Le Tacon F."/>
            <person name="Lindquist E.A."/>
            <person name="Lipzen A."/>
            <person name="Malagnac F."/>
            <person name="Mello A."/>
            <person name="Molinier V."/>
            <person name="Miyauchi S."/>
            <person name="Poulain J."/>
            <person name="Riccioni C."/>
            <person name="Rubini A."/>
            <person name="Sitrit Y."/>
            <person name="Splivallo R."/>
            <person name="Traeger S."/>
            <person name="Wang M."/>
            <person name="Zifcakova L."/>
            <person name="Wipf D."/>
            <person name="Zambonelli A."/>
            <person name="Paolocci F."/>
            <person name="Nowrousian M."/>
            <person name="Ottonello S."/>
            <person name="Baldrian P."/>
            <person name="Spatafora J.W."/>
            <person name="Henrissat B."/>
            <person name="Nagy L.G."/>
            <person name="Aury J.M."/>
            <person name="Wincker P."/>
            <person name="Grigoriev I.V."/>
            <person name="Bonfante P."/>
            <person name="Martin F.M."/>
        </authorList>
    </citation>
    <scope>NUCLEOTIDE SEQUENCE [LARGE SCALE GENOMIC DNA]</scope>
    <source>
        <strain evidence="5 6">120613-1</strain>
    </source>
</reference>
<dbReference type="InterPro" id="IPR019560">
    <property type="entry name" value="Mitochondrial_18_kDa_protein"/>
</dbReference>
<dbReference type="AlphaFoldDB" id="A0A3N4K3J7"/>
<organism evidence="5 6">
    <name type="scientific">Choiromyces venosus 120613-1</name>
    <dbReference type="NCBI Taxonomy" id="1336337"/>
    <lineage>
        <taxon>Eukaryota</taxon>
        <taxon>Fungi</taxon>
        <taxon>Dikarya</taxon>
        <taxon>Ascomycota</taxon>
        <taxon>Pezizomycotina</taxon>
        <taxon>Pezizomycetes</taxon>
        <taxon>Pezizales</taxon>
        <taxon>Tuberaceae</taxon>
        <taxon>Choiromyces</taxon>
    </lineage>
</organism>
<dbReference type="Pfam" id="PF10558">
    <property type="entry name" value="MTP18"/>
    <property type="match status" value="1"/>
</dbReference>
<evidence type="ECO:0000313" key="6">
    <source>
        <dbReference type="Proteomes" id="UP000276215"/>
    </source>
</evidence>
<dbReference type="Proteomes" id="UP000276215">
    <property type="component" value="Unassembled WGS sequence"/>
</dbReference>
<dbReference type="PANTHER" id="PTHR11001">
    <property type="entry name" value="MITOCHONDRIAL FISSION PROCESS PROTEIN 1"/>
    <property type="match status" value="1"/>
</dbReference>
<gene>
    <name evidence="5" type="ORF">L873DRAFT_1800289</name>
</gene>
<dbReference type="GO" id="GO:0005739">
    <property type="term" value="C:mitochondrion"/>
    <property type="evidence" value="ECO:0007669"/>
    <property type="project" value="TreeGrafter"/>
</dbReference>
<dbReference type="EMBL" id="ML120361">
    <property type="protein sequence ID" value="RPB03782.1"/>
    <property type="molecule type" value="Genomic_DNA"/>
</dbReference>
<keyword evidence="6" id="KW-1185">Reference proteome</keyword>